<evidence type="ECO:0000313" key="1">
    <source>
        <dbReference type="EMBL" id="SDH51038.1"/>
    </source>
</evidence>
<reference evidence="1 2" key="1">
    <citation type="submission" date="2016-10" db="EMBL/GenBank/DDBJ databases">
        <authorList>
            <person name="de Groot N.N."/>
        </authorList>
    </citation>
    <scope>NUCLEOTIDE SEQUENCE [LARGE SCALE GENOMIC DNA]</scope>
    <source>
        <strain evidence="1 2">NP_1H</strain>
    </source>
</reference>
<proteinExistence type="predicted"/>
<dbReference type="STRING" id="335973.SAMN04488693_101436"/>
<accession>A0A1G8CZT7</accession>
<sequence>MRLGENDPMSDYKIVDTQFERAQYGVSLTQIIHAPIKQPSGEVKTFILSAHISRGKSDKHGWSTGTVSALDSDAENWGGIVSVGNEDVVRQVPSPKERSADHRAALEAVAAGLFERAIRVLTVVD</sequence>
<protein>
    <submittedName>
        <fullName evidence="1">Uncharacterized protein</fullName>
    </submittedName>
</protein>
<dbReference type="EMBL" id="FNDT01000001">
    <property type="protein sequence ID" value="SDH51038.1"/>
    <property type="molecule type" value="Genomic_DNA"/>
</dbReference>
<dbReference type="Proteomes" id="UP000199258">
    <property type="component" value="Unassembled WGS sequence"/>
</dbReference>
<gene>
    <name evidence="1" type="ORF">SAMN04488693_101436</name>
</gene>
<organism evidence="1 2">
    <name type="scientific">Arthrobacter subterraneus</name>
    <dbReference type="NCBI Taxonomy" id="335973"/>
    <lineage>
        <taxon>Bacteria</taxon>
        <taxon>Bacillati</taxon>
        <taxon>Actinomycetota</taxon>
        <taxon>Actinomycetes</taxon>
        <taxon>Micrococcales</taxon>
        <taxon>Micrococcaceae</taxon>
        <taxon>Arthrobacter</taxon>
    </lineage>
</organism>
<evidence type="ECO:0000313" key="2">
    <source>
        <dbReference type="Proteomes" id="UP000199258"/>
    </source>
</evidence>
<keyword evidence="2" id="KW-1185">Reference proteome</keyword>
<dbReference type="AlphaFoldDB" id="A0A1G8CZT7"/>
<name>A0A1G8CZT7_9MICC</name>